<dbReference type="Pfam" id="PF13383">
    <property type="entry name" value="Methyltransf_22"/>
    <property type="match status" value="1"/>
</dbReference>
<feature type="non-terminal residue" evidence="2">
    <location>
        <position position="131"/>
    </location>
</feature>
<sequence length="131" mass="14796">MSAVMVERPGVMRVEHPGSWWNARMSRGTFGCHTGTSGSHGGTYVCMFKNSELFCKHFPQVLYKITKQVGGVKRMNNSLDGDKWVCFDKGFKSNDCVVYSFGINNEWSFDDDMDKRHHCQVGNFVSKANLG</sequence>
<proteinExistence type="predicted"/>
<protein>
    <recommendedName>
        <fullName evidence="1">Methyltransferase domain-containing protein</fullName>
    </recommendedName>
</protein>
<evidence type="ECO:0000313" key="3">
    <source>
        <dbReference type="Proteomes" id="UP001497623"/>
    </source>
</evidence>
<gene>
    <name evidence="2" type="ORF">MNOR_LOCUS36215</name>
</gene>
<dbReference type="AlphaFoldDB" id="A0AAV2SDE4"/>
<dbReference type="EMBL" id="CAXKWB010064492">
    <property type="protein sequence ID" value="CAL4187728.1"/>
    <property type="molecule type" value="Genomic_DNA"/>
</dbReference>
<keyword evidence="3" id="KW-1185">Reference proteome</keyword>
<dbReference type="Proteomes" id="UP001497623">
    <property type="component" value="Unassembled WGS sequence"/>
</dbReference>
<feature type="domain" description="Methyltransferase" evidence="1">
    <location>
        <begin position="72"/>
        <end position="116"/>
    </location>
</feature>
<dbReference type="PANTHER" id="PTHR32026">
    <property type="entry name" value="METHYLTRANSFERASE-LIKE PROTEIN 24"/>
    <property type="match status" value="1"/>
</dbReference>
<comment type="caution">
    <text evidence="2">The sequence shown here is derived from an EMBL/GenBank/DDBJ whole genome shotgun (WGS) entry which is preliminary data.</text>
</comment>
<dbReference type="PANTHER" id="PTHR32026:SF10">
    <property type="entry name" value="METHYLTRANSFERASE-LIKE PROTEIN 24-RELATED"/>
    <property type="match status" value="1"/>
</dbReference>
<organism evidence="2 3">
    <name type="scientific">Meganyctiphanes norvegica</name>
    <name type="common">Northern krill</name>
    <name type="synonym">Thysanopoda norvegica</name>
    <dbReference type="NCBI Taxonomy" id="48144"/>
    <lineage>
        <taxon>Eukaryota</taxon>
        <taxon>Metazoa</taxon>
        <taxon>Ecdysozoa</taxon>
        <taxon>Arthropoda</taxon>
        <taxon>Crustacea</taxon>
        <taxon>Multicrustacea</taxon>
        <taxon>Malacostraca</taxon>
        <taxon>Eumalacostraca</taxon>
        <taxon>Eucarida</taxon>
        <taxon>Euphausiacea</taxon>
        <taxon>Euphausiidae</taxon>
        <taxon>Meganyctiphanes</taxon>
    </lineage>
</organism>
<accession>A0AAV2SDE4</accession>
<reference evidence="2 3" key="1">
    <citation type="submission" date="2024-05" db="EMBL/GenBank/DDBJ databases">
        <authorList>
            <person name="Wallberg A."/>
        </authorList>
    </citation>
    <scope>NUCLEOTIDE SEQUENCE [LARGE SCALE GENOMIC DNA]</scope>
</reference>
<dbReference type="InterPro" id="IPR025714">
    <property type="entry name" value="Methyltranfer_dom"/>
</dbReference>
<name>A0AAV2SDE4_MEGNR</name>
<evidence type="ECO:0000313" key="2">
    <source>
        <dbReference type="EMBL" id="CAL4187728.1"/>
    </source>
</evidence>
<evidence type="ECO:0000259" key="1">
    <source>
        <dbReference type="Pfam" id="PF13383"/>
    </source>
</evidence>
<dbReference type="InterPro" id="IPR026913">
    <property type="entry name" value="METTL24"/>
</dbReference>